<feature type="transmembrane region" description="Helical" evidence="1">
    <location>
        <begin position="23"/>
        <end position="42"/>
    </location>
</feature>
<keyword evidence="1" id="KW-0472">Membrane</keyword>
<evidence type="ECO:0000313" key="2">
    <source>
        <dbReference type="EMBL" id="JAH72305.1"/>
    </source>
</evidence>
<reference evidence="2" key="1">
    <citation type="submission" date="2014-11" db="EMBL/GenBank/DDBJ databases">
        <authorList>
            <person name="Amaro Gonzalez C."/>
        </authorList>
    </citation>
    <scope>NUCLEOTIDE SEQUENCE</scope>
</reference>
<dbReference type="AlphaFoldDB" id="A0A0E9V4F1"/>
<accession>A0A0E9V4F1</accession>
<dbReference type="EMBL" id="GBXM01036272">
    <property type="protein sequence ID" value="JAH72305.1"/>
    <property type="molecule type" value="Transcribed_RNA"/>
</dbReference>
<sequence length="58" mass="6337">MTVSFTSGIYQTYSMGSLAWKNLVYSSSLLILAPYLLAKVLYNKTGLANSLQCLIAQS</sequence>
<keyword evidence="1" id="KW-1133">Transmembrane helix</keyword>
<organism evidence="2">
    <name type="scientific">Anguilla anguilla</name>
    <name type="common">European freshwater eel</name>
    <name type="synonym">Muraena anguilla</name>
    <dbReference type="NCBI Taxonomy" id="7936"/>
    <lineage>
        <taxon>Eukaryota</taxon>
        <taxon>Metazoa</taxon>
        <taxon>Chordata</taxon>
        <taxon>Craniata</taxon>
        <taxon>Vertebrata</taxon>
        <taxon>Euteleostomi</taxon>
        <taxon>Actinopterygii</taxon>
        <taxon>Neopterygii</taxon>
        <taxon>Teleostei</taxon>
        <taxon>Anguilliformes</taxon>
        <taxon>Anguillidae</taxon>
        <taxon>Anguilla</taxon>
    </lineage>
</organism>
<proteinExistence type="predicted"/>
<protein>
    <submittedName>
        <fullName evidence="2">Uncharacterized protein</fullName>
    </submittedName>
</protein>
<evidence type="ECO:0000256" key="1">
    <source>
        <dbReference type="SAM" id="Phobius"/>
    </source>
</evidence>
<name>A0A0E9V4F1_ANGAN</name>
<keyword evidence="1" id="KW-0812">Transmembrane</keyword>
<reference evidence="2" key="2">
    <citation type="journal article" date="2015" name="Fish Shellfish Immunol.">
        <title>Early steps in the European eel (Anguilla anguilla)-Vibrio vulnificus interaction in the gills: Role of the RtxA13 toxin.</title>
        <authorList>
            <person name="Callol A."/>
            <person name="Pajuelo D."/>
            <person name="Ebbesson L."/>
            <person name="Teles M."/>
            <person name="MacKenzie S."/>
            <person name="Amaro C."/>
        </authorList>
    </citation>
    <scope>NUCLEOTIDE SEQUENCE</scope>
</reference>